<evidence type="ECO:0000313" key="1">
    <source>
        <dbReference type="EMBL" id="QFY45219.1"/>
    </source>
</evidence>
<gene>
    <name evidence="1" type="ORF">F6R98_20100</name>
</gene>
<organism evidence="1 2">
    <name type="scientific">Candidatus Methylospira mobilis</name>
    <dbReference type="NCBI Taxonomy" id="1808979"/>
    <lineage>
        <taxon>Bacteria</taxon>
        <taxon>Pseudomonadati</taxon>
        <taxon>Pseudomonadota</taxon>
        <taxon>Gammaproteobacteria</taxon>
        <taxon>Methylococcales</taxon>
        <taxon>Methylococcaceae</taxon>
        <taxon>Candidatus Methylospira</taxon>
    </lineage>
</organism>
<dbReference type="Pfam" id="PF05930">
    <property type="entry name" value="Phage_AlpA"/>
    <property type="match status" value="1"/>
</dbReference>
<protein>
    <submittedName>
        <fullName evidence="1">AlpA family phage regulatory protein</fullName>
    </submittedName>
</protein>
<dbReference type="Gene3D" id="1.10.238.160">
    <property type="match status" value="1"/>
</dbReference>
<dbReference type="EMBL" id="CP044205">
    <property type="protein sequence ID" value="QFY45219.1"/>
    <property type="molecule type" value="Genomic_DNA"/>
</dbReference>
<sequence length="67" mass="7487">MPALTNSAELPEPGFIRLAALVNVVPISKASIWRLSKIGRFPAPVKLSANCTAWRNSDINNWIRERQ</sequence>
<reference evidence="1 2" key="1">
    <citation type="submission" date="2019-09" db="EMBL/GenBank/DDBJ databases">
        <title>Ecophysiology of the spiral-shaped methanotroph Methylospira mobilis as revealed by the complete genome sequence.</title>
        <authorList>
            <person name="Oshkin I.Y."/>
            <person name="Dedysh S.N."/>
            <person name="Miroshnikov K."/>
            <person name="Danilova O.V."/>
            <person name="Hakobyan A."/>
            <person name="Liesack W."/>
        </authorList>
    </citation>
    <scope>NUCLEOTIDE SEQUENCE [LARGE SCALE GENOMIC DNA]</scope>
    <source>
        <strain evidence="1 2">Shm1</strain>
    </source>
</reference>
<dbReference type="Proteomes" id="UP000325755">
    <property type="component" value="Chromosome"/>
</dbReference>
<proteinExistence type="predicted"/>
<dbReference type="KEGG" id="mmob:F6R98_20100"/>
<dbReference type="AlphaFoldDB" id="A0A5Q0BNM9"/>
<keyword evidence="2" id="KW-1185">Reference proteome</keyword>
<name>A0A5Q0BNM9_9GAMM</name>
<dbReference type="InParanoid" id="A0A5Q0BNM9"/>
<accession>A0A5Q0BNM9</accession>
<dbReference type="OrthoDB" id="5298532at2"/>
<evidence type="ECO:0000313" key="2">
    <source>
        <dbReference type="Proteomes" id="UP000325755"/>
    </source>
</evidence>
<dbReference type="InterPro" id="IPR010260">
    <property type="entry name" value="AlpA"/>
</dbReference>